<name>A0A2P2N7X7_RHIMU</name>
<evidence type="ECO:0000313" key="1">
    <source>
        <dbReference type="EMBL" id="MBX38591.1"/>
    </source>
</evidence>
<reference evidence="1" key="1">
    <citation type="submission" date="2018-02" db="EMBL/GenBank/DDBJ databases">
        <title>Rhizophora mucronata_Transcriptome.</title>
        <authorList>
            <person name="Meera S.P."/>
            <person name="Sreeshan A."/>
            <person name="Augustine A."/>
        </authorList>
    </citation>
    <scope>NUCLEOTIDE SEQUENCE</scope>
    <source>
        <tissue evidence="1">Leaf</tissue>
    </source>
</reference>
<accession>A0A2P2N7X7</accession>
<protein>
    <submittedName>
        <fullName evidence="1">Uncharacterized protein</fullName>
    </submittedName>
</protein>
<dbReference type="AlphaFoldDB" id="A0A2P2N7X7"/>
<proteinExistence type="predicted"/>
<sequence>MKHEEKNLAELEMVQLLCLIWLLEYLQGSNTQGSISKQVK</sequence>
<organism evidence="1">
    <name type="scientific">Rhizophora mucronata</name>
    <name type="common">Asiatic mangrove</name>
    <dbReference type="NCBI Taxonomy" id="61149"/>
    <lineage>
        <taxon>Eukaryota</taxon>
        <taxon>Viridiplantae</taxon>
        <taxon>Streptophyta</taxon>
        <taxon>Embryophyta</taxon>
        <taxon>Tracheophyta</taxon>
        <taxon>Spermatophyta</taxon>
        <taxon>Magnoliopsida</taxon>
        <taxon>eudicotyledons</taxon>
        <taxon>Gunneridae</taxon>
        <taxon>Pentapetalae</taxon>
        <taxon>rosids</taxon>
        <taxon>fabids</taxon>
        <taxon>Malpighiales</taxon>
        <taxon>Rhizophoraceae</taxon>
        <taxon>Rhizophora</taxon>
    </lineage>
</organism>
<dbReference type="EMBL" id="GGEC01058107">
    <property type="protein sequence ID" value="MBX38591.1"/>
    <property type="molecule type" value="Transcribed_RNA"/>
</dbReference>